<proteinExistence type="predicted"/>
<dbReference type="InterPro" id="IPR036583">
    <property type="entry name" value="23S_rRNA_IVS_sf"/>
</dbReference>
<dbReference type="InterPro" id="IPR012657">
    <property type="entry name" value="23S_rRNA-intervening_sequence"/>
</dbReference>
<sequence length="173" mass="20272">MAGVKKFTDLLFWQRSRHWSKDIFFLTKREAFAADRRLVTQINDSSESVMANIAEGFGRGTQGEFIQFLGYSLGSLNETQAHLTAAYDREYLAKDEFGKLFQEGTEIRMMMVAFVKQMNKAGSGVKHLRKVQTWSEQVWEQWEKITGKERPQWIRDGLPHPNYLKDREEEEEK</sequence>
<dbReference type="Pfam" id="PF05635">
    <property type="entry name" value="23S_rRNA_IVP"/>
    <property type="match status" value="1"/>
</dbReference>
<dbReference type="AlphaFoldDB" id="A0A5B9PQD5"/>
<evidence type="ECO:0000313" key="2">
    <source>
        <dbReference type="Proteomes" id="UP000322214"/>
    </source>
</evidence>
<protein>
    <recommendedName>
        <fullName evidence="3">Four helix bundle protein</fullName>
    </recommendedName>
</protein>
<dbReference type="RefSeq" id="WP_075083901.1">
    <property type="nucleotide sequence ID" value="NZ_CP042912.1"/>
</dbReference>
<dbReference type="PANTHER" id="PTHR38471">
    <property type="entry name" value="FOUR HELIX BUNDLE PROTEIN"/>
    <property type="match status" value="1"/>
</dbReference>
<dbReference type="Gene3D" id="1.20.1440.60">
    <property type="entry name" value="23S rRNA-intervening sequence"/>
    <property type="match status" value="1"/>
</dbReference>
<dbReference type="PANTHER" id="PTHR38471:SF2">
    <property type="entry name" value="FOUR HELIX BUNDLE PROTEIN"/>
    <property type="match status" value="1"/>
</dbReference>
<dbReference type="NCBIfam" id="TIGR02436">
    <property type="entry name" value="four helix bundle protein"/>
    <property type="match status" value="1"/>
</dbReference>
<dbReference type="Proteomes" id="UP000322214">
    <property type="component" value="Chromosome"/>
</dbReference>
<accession>A0A5B9PQD5</accession>
<dbReference type="KEGG" id="mff:MFFC18_44430"/>
<reference evidence="1 2" key="1">
    <citation type="submission" date="2019-08" db="EMBL/GenBank/DDBJ databases">
        <title>Deep-cultivation of Planctomycetes and their phenomic and genomic characterization uncovers novel biology.</title>
        <authorList>
            <person name="Wiegand S."/>
            <person name="Jogler M."/>
            <person name="Boedeker C."/>
            <person name="Pinto D."/>
            <person name="Vollmers J."/>
            <person name="Rivas-Marin E."/>
            <person name="Kohn T."/>
            <person name="Peeters S.H."/>
            <person name="Heuer A."/>
            <person name="Rast P."/>
            <person name="Oberbeckmann S."/>
            <person name="Bunk B."/>
            <person name="Jeske O."/>
            <person name="Meyerdierks A."/>
            <person name="Storesund J.E."/>
            <person name="Kallscheuer N."/>
            <person name="Luecker S."/>
            <person name="Lage O.M."/>
            <person name="Pohl T."/>
            <person name="Merkel B.J."/>
            <person name="Hornburger P."/>
            <person name="Mueller R.-W."/>
            <person name="Bruemmer F."/>
            <person name="Labrenz M."/>
            <person name="Spormann A.M."/>
            <person name="Op den Camp H."/>
            <person name="Overmann J."/>
            <person name="Amann R."/>
            <person name="Jetten M.S.M."/>
            <person name="Mascher T."/>
            <person name="Medema M.H."/>
            <person name="Devos D.P."/>
            <person name="Kaster A.-K."/>
            <person name="Ovreas L."/>
            <person name="Rohde M."/>
            <person name="Galperin M.Y."/>
            <person name="Jogler C."/>
        </authorList>
    </citation>
    <scope>NUCLEOTIDE SEQUENCE [LARGE SCALE GENOMIC DNA]</scope>
    <source>
        <strain evidence="1 2">FC18</strain>
    </source>
</reference>
<dbReference type="OrthoDB" id="276165at2"/>
<name>A0A5B9PQD5_9BACT</name>
<evidence type="ECO:0008006" key="3">
    <source>
        <dbReference type="Google" id="ProtNLM"/>
    </source>
</evidence>
<dbReference type="CDD" id="cd16377">
    <property type="entry name" value="23S_rRNA_IVP_like"/>
    <property type="match status" value="1"/>
</dbReference>
<dbReference type="STRING" id="980251.GCA_001642875_01126"/>
<dbReference type="SUPFAM" id="SSF158446">
    <property type="entry name" value="IVS-encoded protein-like"/>
    <property type="match status" value="1"/>
</dbReference>
<evidence type="ECO:0000313" key="1">
    <source>
        <dbReference type="EMBL" id="QEG24523.1"/>
    </source>
</evidence>
<dbReference type="EMBL" id="CP042912">
    <property type="protein sequence ID" value="QEG24523.1"/>
    <property type="molecule type" value="Genomic_DNA"/>
</dbReference>
<organism evidence="1 2">
    <name type="scientific">Mariniblastus fucicola</name>
    <dbReference type="NCBI Taxonomy" id="980251"/>
    <lineage>
        <taxon>Bacteria</taxon>
        <taxon>Pseudomonadati</taxon>
        <taxon>Planctomycetota</taxon>
        <taxon>Planctomycetia</taxon>
        <taxon>Pirellulales</taxon>
        <taxon>Pirellulaceae</taxon>
        <taxon>Mariniblastus</taxon>
    </lineage>
</organism>
<keyword evidence="2" id="KW-1185">Reference proteome</keyword>
<gene>
    <name evidence="1" type="ORF">MFFC18_44430</name>
</gene>